<dbReference type="Proteomes" id="UP001057375">
    <property type="component" value="Unassembled WGS sequence"/>
</dbReference>
<feature type="compositionally biased region" description="Polar residues" evidence="1">
    <location>
        <begin position="300"/>
        <end position="323"/>
    </location>
</feature>
<feature type="compositionally biased region" description="Basic residues" evidence="1">
    <location>
        <begin position="624"/>
        <end position="645"/>
    </location>
</feature>
<sequence>MSLHHYPSKEKRSRPTSRRSHIAPLPLENIIPIPRLSPSQSSPLMVPDFESYSPEYPHQHFIHSSTKTSPLSLLFSHTPTQTHISSRLPSDSEIVSMCNSQKRIPLSSSPLFKSKYRSDVQKQHHSARKCQSVSSRPGSQHVILPHSFQSRIKKRKFEVSKYQGSGGPYFDVSKFERKHKEEREEEKTVYLNLGLSVEDEEKQRRLEEDDSIQKLMGYEHSEFSSSESIPASSKISDDPHDTMPSSSLLLPGSSLPKLISPTIASHCFEDHTRDILRSDGILPLSSARQHQSRVPEPLRSNPNFNVDSYFNNSGEQTSSPSTSDRCDFDDSESSSVEAESPKKHMGSHCGIIPKLHNQHYGSFKRSNKDEEDEDDEQGGGVEGGGGRRGKKCADGHANDDFSIGEDGGIMVAKDEDEDEECMHGLRISHDDFFAPSTPPIGFGHSPSIPFSHSVMPSDAFCSIEERSGFEQSIKHAMELKIICHIHLPRSFNAASPDHCLEHFMHAFDVFTATKLDYVQDQWQKDHLPWLILHAKRFTQFLATRISMELVFRRDDTGNAEHDAARHQARDQFVACMLMLMYRALRKENGKIFSSCDYVTGQDDQKRFEKRLNQALERSQQNSSLKHKSALPQTRRTKSAIGHRRISSSSSPISPSFSSSPSSSSPGSILPKLNATQVYKLCGAAMCCLLTWDAAICGDGHEIKYNGTHLSLKDMFIVAVGKEWGEMSCVAAQKKGSRCSTSSRKEKDAG</sequence>
<proteinExistence type="predicted"/>
<feature type="region of interest" description="Disordered" evidence="1">
    <location>
        <begin position="219"/>
        <end position="253"/>
    </location>
</feature>
<keyword evidence="3" id="KW-1185">Reference proteome</keyword>
<feature type="region of interest" description="Disordered" evidence="1">
    <location>
        <begin position="286"/>
        <end position="406"/>
    </location>
</feature>
<evidence type="ECO:0000256" key="1">
    <source>
        <dbReference type="SAM" id="MobiDB-lite"/>
    </source>
</evidence>
<name>A0ABQ5JV72_9EUKA</name>
<feature type="region of interest" description="Disordered" evidence="1">
    <location>
        <begin position="615"/>
        <end position="666"/>
    </location>
</feature>
<evidence type="ECO:0000313" key="2">
    <source>
        <dbReference type="EMBL" id="GKT18529.1"/>
    </source>
</evidence>
<comment type="caution">
    <text evidence="2">The sequence shown here is derived from an EMBL/GenBank/DDBJ whole genome shotgun (WGS) entry which is preliminary data.</text>
</comment>
<organism evidence="2 3">
    <name type="scientific">Aduncisulcus paluster</name>
    <dbReference type="NCBI Taxonomy" id="2918883"/>
    <lineage>
        <taxon>Eukaryota</taxon>
        <taxon>Metamonada</taxon>
        <taxon>Carpediemonas-like organisms</taxon>
        <taxon>Aduncisulcus</taxon>
    </lineage>
</organism>
<feature type="compositionally biased region" description="Basic residues" evidence="1">
    <location>
        <begin position="11"/>
        <end position="21"/>
    </location>
</feature>
<feature type="compositionally biased region" description="Low complexity" evidence="1">
    <location>
        <begin position="244"/>
        <end position="253"/>
    </location>
</feature>
<protein>
    <submittedName>
        <fullName evidence="2">Uncharacterized protein</fullName>
    </submittedName>
</protein>
<dbReference type="EMBL" id="BQXS01011956">
    <property type="protein sequence ID" value="GKT18529.1"/>
    <property type="molecule type" value="Genomic_DNA"/>
</dbReference>
<feature type="compositionally biased region" description="Low complexity" evidence="1">
    <location>
        <begin position="646"/>
        <end position="666"/>
    </location>
</feature>
<reference evidence="2" key="1">
    <citation type="submission" date="2022-03" db="EMBL/GenBank/DDBJ databases">
        <title>Draft genome sequence of Aduncisulcus paluster, a free-living microaerophilic Fornicata.</title>
        <authorList>
            <person name="Yuyama I."/>
            <person name="Kume K."/>
            <person name="Tamura T."/>
            <person name="Inagaki Y."/>
            <person name="Hashimoto T."/>
        </authorList>
    </citation>
    <scope>NUCLEOTIDE SEQUENCE</scope>
    <source>
        <strain evidence="2">NY0171</strain>
    </source>
</reference>
<evidence type="ECO:0000313" key="3">
    <source>
        <dbReference type="Proteomes" id="UP001057375"/>
    </source>
</evidence>
<feature type="compositionally biased region" description="Low complexity" evidence="1">
    <location>
        <begin position="223"/>
        <end position="234"/>
    </location>
</feature>
<feature type="region of interest" description="Disordered" evidence="1">
    <location>
        <begin position="1"/>
        <end position="25"/>
    </location>
</feature>
<accession>A0ABQ5JV72</accession>
<gene>
    <name evidence="2" type="ORF">ADUPG1_011326</name>
</gene>